<organism evidence="1 2">
    <name type="scientific">Daucus carota subsp. sativus</name>
    <name type="common">Carrot</name>
    <dbReference type="NCBI Taxonomy" id="79200"/>
    <lineage>
        <taxon>Eukaryota</taxon>
        <taxon>Viridiplantae</taxon>
        <taxon>Streptophyta</taxon>
        <taxon>Embryophyta</taxon>
        <taxon>Tracheophyta</taxon>
        <taxon>Spermatophyta</taxon>
        <taxon>Magnoliopsida</taxon>
        <taxon>eudicotyledons</taxon>
        <taxon>Gunneridae</taxon>
        <taxon>Pentapetalae</taxon>
        <taxon>asterids</taxon>
        <taxon>campanulids</taxon>
        <taxon>Apiales</taxon>
        <taxon>Apiaceae</taxon>
        <taxon>Apioideae</taxon>
        <taxon>Scandiceae</taxon>
        <taxon>Daucinae</taxon>
        <taxon>Daucus</taxon>
        <taxon>Daucus sect. Daucus</taxon>
    </lineage>
</organism>
<dbReference type="EMBL" id="CP093343">
    <property type="protein sequence ID" value="WOG81119.1"/>
    <property type="molecule type" value="Genomic_DNA"/>
</dbReference>
<evidence type="ECO:0000313" key="1">
    <source>
        <dbReference type="EMBL" id="WOG81119.1"/>
    </source>
</evidence>
<protein>
    <submittedName>
        <fullName evidence="1">Uncharacterized protein</fullName>
    </submittedName>
</protein>
<reference evidence="1" key="1">
    <citation type="journal article" date="2016" name="Nat. Genet.">
        <title>A high-quality carrot genome assembly provides new insights into carotenoid accumulation and asterid genome evolution.</title>
        <authorList>
            <person name="Iorizzo M."/>
            <person name="Ellison S."/>
            <person name="Senalik D."/>
            <person name="Zeng P."/>
            <person name="Satapoomin P."/>
            <person name="Huang J."/>
            <person name="Bowman M."/>
            <person name="Iovene M."/>
            <person name="Sanseverino W."/>
            <person name="Cavagnaro P."/>
            <person name="Yildiz M."/>
            <person name="Macko-Podgorni A."/>
            <person name="Moranska E."/>
            <person name="Grzebelus E."/>
            <person name="Grzebelus D."/>
            <person name="Ashrafi H."/>
            <person name="Zheng Z."/>
            <person name="Cheng S."/>
            <person name="Spooner D."/>
            <person name="Van Deynze A."/>
            <person name="Simon P."/>
        </authorList>
    </citation>
    <scope>NUCLEOTIDE SEQUENCE</scope>
    <source>
        <tissue evidence="1">Leaf</tissue>
    </source>
</reference>
<dbReference type="Proteomes" id="UP000077755">
    <property type="component" value="Chromosome 1"/>
</dbReference>
<keyword evidence="2" id="KW-1185">Reference proteome</keyword>
<accession>A0A166GUE2</accession>
<dbReference type="Gramene" id="KZN09358">
    <property type="protein sequence ID" value="KZN09358"/>
    <property type="gene ID" value="DCAR_002014"/>
</dbReference>
<name>A0A166GUE2_DAUCS</name>
<dbReference type="AlphaFoldDB" id="A0A166GUE2"/>
<sequence length="90" mass="10050">MMEAWGRCSLFDSQTAPYKYFVQGERAELQCLAKCHTSNTLEAGRAAVKDTGAAPGPLVDPAVVDPIDYAVDHHFIRCHDYCYLRVACKR</sequence>
<proteinExistence type="predicted"/>
<reference evidence="1" key="2">
    <citation type="submission" date="2022-03" db="EMBL/GenBank/DDBJ databases">
        <title>Draft title - Genomic analysis of global carrot germplasm unveils the trajectory of domestication and the origin of high carotenoid orange carrot.</title>
        <authorList>
            <person name="Iorizzo M."/>
            <person name="Ellison S."/>
            <person name="Senalik D."/>
            <person name="Macko-Podgorni A."/>
            <person name="Grzebelus D."/>
            <person name="Bostan H."/>
            <person name="Rolling W."/>
            <person name="Curaba J."/>
            <person name="Simon P."/>
        </authorList>
    </citation>
    <scope>NUCLEOTIDE SEQUENCE</scope>
    <source>
        <tissue evidence="1">Leaf</tissue>
    </source>
</reference>
<evidence type="ECO:0000313" key="2">
    <source>
        <dbReference type="Proteomes" id="UP000077755"/>
    </source>
</evidence>
<gene>
    <name evidence="1" type="ORF">DCAR_0100264</name>
</gene>